<keyword evidence="1" id="KW-0732">Signal</keyword>
<dbReference type="PANTHER" id="PTHR34612:SF2">
    <property type="entry name" value="GLYCOSIDE HYDROLASE 131 CATALYTIC N-TERMINAL DOMAIN-CONTAINING PROTEIN"/>
    <property type="match status" value="1"/>
</dbReference>
<evidence type="ECO:0000259" key="2">
    <source>
        <dbReference type="Pfam" id="PF18271"/>
    </source>
</evidence>
<dbReference type="Gene3D" id="2.60.120.1160">
    <property type="match status" value="1"/>
</dbReference>
<dbReference type="EMBL" id="JANKHO010000001">
    <property type="protein sequence ID" value="KAJ3518187.1"/>
    <property type="molecule type" value="Genomic_DNA"/>
</dbReference>
<dbReference type="OrthoDB" id="5283326at2759"/>
<evidence type="ECO:0000256" key="1">
    <source>
        <dbReference type="SAM" id="SignalP"/>
    </source>
</evidence>
<feature type="domain" description="Glycoside hydrolase 131 catalytic N-terminal" evidence="2">
    <location>
        <begin position="29"/>
        <end position="306"/>
    </location>
</feature>
<comment type="caution">
    <text evidence="3">The sequence shown here is derived from an EMBL/GenBank/DDBJ whole genome shotgun (WGS) entry which is preliminary data.</text>
</comment>
<organism evidence="3 4">
    <name type="scientific">Agrocybe chaxingu</name>
    <dbReference type="NCBI Taxonomy" id="84603"/>
    <lineage>
        <taxon>Eukaryota</taxon>
        <taxon>Fungi</taxon>
        <taxon>Dikarya</taxon>
        <taxon>Basidiomycota</taxon>
        <taxon>Agaricomycotina</taxon>
        <taxon>Agaricomycetes</taxon>
        <taxon>Agaricomycetidae</taxon>
        <taxon>Agaricales</taxon>
        <taxon>Agaricineae</taxon>
        <taxon>Strophariaceae</taxon>
        <taxon>Agrocybe</taxon>
    </lineage>
</organism>
<evidence type="ECO:0000313" key="4">
    <source>
        <dbReference type="Proteomes" id="UP001148786"/>
    </source>
</evidence>
<protein>
    <recommendedName>
        <fullName evidence="2">Glycoside hydrolase 131 catalytic N-terminal domain-containing protein</fullName>
    </recommendedName>
</protein>
<dbReference type="InterPro" id="IPR041524">
    <property type="entry name" value="GH131_N"/>
</dbReference>
<sequence>MVAVSLLFALSSVMGVLSAPTRVSVRGPILYDGRAPLDFSAADLDASKEPFLTVVKGSNNASQYTQLLGTTELPTPLWNTAGNLQTEQVLAVSIDNSSIFTPGGFAQNGFRRTDIIAQQGGSPANLLNITQVGTTVFHFSVKTDEARPLNDTHEYQPVFIEPSDGTHIFDLQLASGSPFTNPTGDLPAANARNFRVRNHAGQTLFESELTNGNWHNFAVQVDWDNRTLAVLYSIDCAELQPVTGVEPNESAAPGLQGEFHFGLLKLPLVNPADSPEDQNNVVAFGIQEGTLEALKFSGIFVEGTQRGIRAGNGRAIRKIQA</sequence>
<evidence type="ECO:0000313" key="3">
    <source>
        <dbReference type="EMBL" id="KAJ3518187.1"/>
    </source>
</evidence>
<dbReference type="AlphaFoldDB" id="A0A9W8N322"/>
<dbReference type="PANTHER" id="PTHR34612">
    <property type="entry name" value="GH131_N DOMAIN-CONTAINING PROTEIN"/>
    <property type="match status" value="1"/>
</dbReference>
<name>A0A9W8N322_9AGAR</name>
<accession>A0A9W8N322</accession>
<dbReference type="Pfam" id="PF18271">
    <property type="entry name" value="GH131_N"/>
    <property type="match status" value="1"/>
</dbReference>
<feature type="signal peptide" evidence="1">
    <location>
        <begin position="1"/>
        <end position="18"/>
    </location>
</feature>
<feature type="chain" id="PRO_5040909908" description="Glycoside hydrolase 131 catalytic N-terminal domain-containing protein" evidence="1">
    <location>
        <begin position="19"/>
        <end position="321"/>
    </location>
</feature>
<reference evidence="3" key="1">
    <citation type="submission" date="2022-07" db="EMBL/GenBank/DDBJ databases">
        <title>Genome Sequence of Agrocybe chaxingu.</title>
        <authorList>
            <person name="Buettner E."/>
        </authorList>
    </citation>
    <scope>NUCLEOTIDE SEQUENCE</scope>
    <source>
        <strain evidence="3">MP-N11</strain>
    </source>
</reference>
<dbReference type="Proteomes" id="UP001148786">
    <property type="component" value="Unassembled WGS sequence"/>
</dbReference>
<keyword evidence="4" id="KW-1185">Reference proteome</keyword>
<gene>
    <name evidence="3" type="ORF">NLJ89_g33</name>
</gene>
<proteinExistence type="predicted"/>